<evidence type="ECO:0000256" key="7">
    <source>
        <dbReference type="ARBA" id="ARBA00022786"/>
    </source>
</evidence>
<protein>
    <recommendedName>
        <fullName evidence="3">RING-type E3 ubiquitin transferase</fullName>
        <ecNumber evidence="3">2.3.2.27</ecNumber>
    </recommendedName>
</protein>
<dbReference type="InParanoid" id="M3XQM5"/>
<dbReference type="SUPFAM" id="SSF57850">
    <property type="entry name" value="RING/U-box"/>
    <property type="match status" value="1"/>
</dbReference>
<dbReference type="UniPathway" id="UPA00143"/>
<reference evidence="11" key="1">
    <citation type="submission" date="2024-06" db="UniProtKB">
        <authorList>
            <consortium name="Ensembl"/>
        </authorList>
    </citation>
    <scope>IDENTIFICATION</scope>
</reference>
<dbReference type="PROSITE" id="PS50089">
    <property type="entry name" value="ZF_RING_2"/>
    <property type="match status" value="1"/>
</dbReference>
<dbReference type="GO" id="GO:0061630">
    <property type="term" value="F:ubiquitin protein ligase activity"/>
    <property type="evidence" value="ECO:0007669"/>
    <property type="project" value="UniProtKB-EC"/>
</dbReference>
<dbReference type="PANTHER" id="PTHR13480:SF1">
    <property type="entry name" value="E3 UBIQUITIN-PROTEIN LIGASE CBLL2"/>
    <property type="match status" value="1"/>
</dbReference>
<dbReference type="eggNOG" id="KOG2932">
    <property type="taxonomic scope" value="Eukaryota"/>
</dbReference>
<feature type="domain" description="RING-type" evidence="10">
    <location>
        <begin position="49"/>
        <end position="89"/>
    </location>
</feature>
<evidence type="ECO:0000256" key="6">
    <source>
        <dbReference type="ARBA" id="ARBA00022771"/>
    </source>
</evidence>
<dbReference type="Pfam" id="PF18408">
    <property type="entry name" value="zf_Hakai"/>
    <property type="match status" value="1"/>
</dbReference>
<evidence type="ECO:0000256" key="5">
    <source>
        <dbReference type="ARBA" id="ARBA00022723"/>
    </source>
</evidence>
<evidence type="ECO:0000256" key="8">
    <source>
        <dbReference type="ARBA" id="ARBA00022833"/>
    </source>
</evidence>
<keyword evidence="7" id="KW-0833">Ubl conjugation pathway</keyword>
<accession>M3XQM5</accession>
<evidence type="ECO:0000256" key="3">
    <source>
        <dbReference type="ARBA" id="ARBA00012483"/>
    </source>
</evidence>
<dbReference type="GO" id="GO:0030155">
    <property type="term" value="P:regulation of cell adhesion"/>
    <property type="evidence" value="ECO:0007669"/>
    <property type="project" value="TreeGrafter"/>
</dbReference>
<dbReference type="PANTHER" id="PTHR13480">
    <property type="entry name" value="E3 UBIQUITIN-PROTEIN LIGASE HAKAI-RELATED"/>
    <property type="match status" value="1"/>
</dbReference>
<dbReference type="CDD" id="cd16508">
    <property type="entry name" value="RING-HC_HAKAI-like"/>
    <property type="match status" value="1"/>
</dbReference>
<dbReference type="InterPro" id="IPR040383">
    <property type="entry name" value="HAKAI/CBLL2"/>
</dbReference>
<dbReference type="GO" id="GO:0005634">
    <property type="term" value="C:nucleus"/>
    <property type="evidence" value="ECO:0007669"/>
    <property type="project" value="UniProtKB-ARBA"/>
</dbReference>
<evidence type="ECO:0000256" key="9">
    <source>
        <dbReference type="PROSITE-ProRule" id="PRU00175"/>
    </source>
</evidence>
<evidence type="ECO:0000256" key="4">
    <source>
        <dbReference type="ARBA" id="ARBA00022679"/>
    </source>
</evidence>
<dbReference type="Gene3D" id="3.30.40.10">
    <property type="entry name" value="Zinc/RING finger domain, C3HC4 (zinc finger)"/>
    <property type="match status" value="1"/>
</dbReference>
<dbReference type="AlphaFoldDB" id="M3XQM5"/>
<dbReference type="FunFam" id="6.10.140.2210:FF:000001">
    <property type="entry name" value="Putative e3 ubiquitin-protein ligase hakai"/>
    <property type="match status" value="1"/>
</dbReference>
<dbReference type="STRING" id="9669.ENSMPUP00000001375"/>
<sequence length="385" mass="44146">KGLGASEEERYCFNRSESFRNEQRSSEDIFWDFQINILGEKDNTPVHFCDKCELPIKIYGRMIPCKHAFCYACAILHEKGGDKICPSCSKYVHRIEEHAQGSLFMCSTVQGCKRTYLSQRDLDAHINHRHMRHRDPAAGPLKMCILCIAAAPHEISDCFIDKHHMNRIPTRQHFISPLPFQHVQHKPYAPPAEFVIHSFTSTSFSESGNLCISTRKHSNLMTQILVLENYYLLSLHHPEYQRQPVVLNSPHIIPPEKRFVVLSPPPPVSHRIPHQIPPEAKLQRLLHRHIIAQILPYMKYLPPGPVPLQTGSLVSTHPSHHCNSHSLLQVTESEGTQSPQFIKLGERDMSIWPADRGPRLPGLSSQTLLSGLYHPDQTRYMSYYQ</sequence>
<dbReference type="InterPro" id="IPR017907">
    <property type="entry name" value="Znf_RING_CS"/>
</dbReference>
<dbReference type="PROSITE" id="PS00518">
    <property type="entry name" value="ZF_RING_1"/>
    <property type="match status" value="1"/>
</dbReference>
<dbReference type="InterPro" id="IPR041042">
    <property type="entry name" value="Znf_Hakai"/>
</dbReference>
<organism evidence="11">
    <name type="scientific">Mustela putorius furo</name>
    <name type="common">European domestic ferret</name>
    <name type="synonym">Mustela furo</name>
    <dbReference type="NCBI Taxonomy" id="9669"/>
    <lineage>
        <taxon>Eukaryota</taxon>
        <taxon>Metazoa</taxon>
        <taxon>Chordata</taxon>
        <taxon>Craniata</taxon>
        <taxon>Vertebrata</taxon>
        <taxon>Euteleostomi</taxon>
        <taxon>Mammalia</taxon>
        <taxon>Eutheria</taxon>
        <taxon>Laurasiatheria</taxon>
        <taxon>Carnivora</taxon>
        <taxon>Caniformia</taxon>
        <taxon>Musteloidea</taxon>
        <taxon>Mustelidae</taxon>
        <taxon>Mustelinae</taxon>
        <taxon>Mustela</taxon>
    </lineage>
</organism>
<dbReference type="Ensembl" id="ENSMPUT00000001403.1">
    <property type="protein sequence ID" value="ENSMPUP00000001375.1"/>
    <property type="gene ID" value="ENSMPUG00000001387.1"/>
</dbReference>
<dbReference type="GO" id="GO:0036396">
    <property type="term" value="C:RNA N6-methyladenosine methyltransferase complex"/>
    <property type="evidence" value="ECO:0007669"/>
    <property type="project" value="UniProtKB-ARBA"/>
</dbReference>
<evidence type="ECO:0000313" key="11">
    <source>
        <dbReference type="Ensembl" id="ENSMPUP00000001375.1"/>
    </source>
</evidence>
<dbReference type="Gene3D" id="6.10.140.2210">
    <property type="match status" value="1"/>
</dbReference>
<keyword evidence="4" id="KW-0808">Transferase</keyword>
<evidence type="ECO:0000259" key="10">
    <source>
        <dbReference type="PROSITE" id="PS50089"/>
    </source>
</evidence>
<dbReference type="GeneTree" id="ENSGT00510000047522"/>
<dbReference type="EMBL" id="AEYP01054932">
    <property type="status" value="NOT_ANNOTATED_CDS"/>
    <property type="molecule type" value="Genomic_DNA"/>
</dbReference>
<evidence type="ECO:0000256" key="1">
    <source>
        <dbReference type="ARBA" id="ARBA00000900"/>
    </source>
</evidence>
<proteinExistence type="predicted"/>
<comment type="pathway">
    <text evidence="2">Protein modification; protein ubiquitination.</text>
</comment>
<dbReference type="GO" id="GO:0005737">
    <property type="term" value="C:cytoplasm"/>
    <property type="evidence" value="ECO:0007669"/>
    <property type="project" value="UniProtKB-ARBA"/>
</dbReference>
<keyword evidence="6 9" id="KW-0863">Zinc-finger</keyword>
<evidence type="ECO:0000256" key="2">
    <source>
        <dbReference type="ARBA" id="ARBA00004906"/>
    </source>
</evidence>
<comment type="catalytic activity">
    <reaction evidence="1">
        <text>S-ubiquitinyl-[E2 ubiquitin-conjugating enzyme]-L-cysteine + [acceptor protein]-L-lysine = [E2 ubiquitin-conjugating enzyme]-L-cysteine + N(6)-ubiquitinyl-[acceptor protein]-L-lysine.</text>
        <dbReference type="EC" id="2.3.2.27"/>
    </reaction>
</comment>
<keyword evidence="8" id="KW-0862">Zinc</keyword>
<keyword evidence="5" id="KW-0479">Metal-binding</keyword>
<dbReference type="EC" id="2.3.2.27" evidence="3"/>
<dbReference type="GO" id="GO:0008270">
    <property type="term" value="F:zinc ion binding"/>
    <property type="evidence" value="ECO:0007669"/>
    <property type="project" value="UniProtKB-KW"/>
</dbReference>
<dbReference type="InterPro" id="IPR013083">
    <property type="entry name" value="Znf_RING/FYVE/PHD"/>
</dbReference>
<dbReference type="GO" id="GO:0016567">
    <property type="term" value="P:protein ubiquitination"/>
    <property type="evidence" value="ECO:0007669"/>
    <property type="project" value="UniProtKB-UniPathway"/>
</dbReference>
<dbReference type="InterPro" id="IPR001841">
    <property type="entry name" value="Znf_RING"/>
</dbReference>
<dbReference type="InterPro" id="IPR040380">
    <property type="entry name" value="HAKAI-like_RING-HC"/>
</dbReference>
<name>M3XQM5_MUSPF</name>